<protein>
    <submittedName>
        <fullName evidence="10">Cation:proton antiporter</fullName>
    </submittedName>
</protein>
<name>A0A4Z0V6U2_9BACT</name>
<keyword evidence="5 8" id="KW-1133">Transmembrane helix</keyword>
<evidence type="ECO:0000313" key="10">
    <source>
        <dbReference type="EMBL" id="TGG40047.1"/>
    </source>
</evidence>
<keyword evidence="4 8" id="KW-0812">Transmembrane</keyword>
<evidence type="ECO:0000256" key="5">
    <source>
        <dbReference type="ARBA" id="ARBA00022989"/>
    </source>
</evidence>
<evidence type="ECO:0000259" key="9">
    <source>
        <dbReference type="Pfam" id="PF00999"/>
    </source>
</evidence>
<dbReference type="PANTHER" id="PTHR43562">
    <property type="entry name" value="NAPA-TYPE SODIUM/HYDROGEN ANTIPORTER"/>
    <property type="match status" value="1"/>
</dbReference>
<dbReference type="GO" id="GO:0016020">
    <property type="term" value="C:membrane"/>
    <property type="evidence" value="ECO:0007669"/>
    <property type="project" value="UniProtKB-SubCell"/>
</dbReference>
<feature type="transmembrane region" description="Helical" evidence="8">
    <location>
        <begin position="18"/>
        <end position="36"/>
    </location>
</feature>
<reference evidence="10 11" key="1">
    <citation type="submission" date="2019-02" db="EMBL/GenBank/DDBJ databases">
        <title>Isolation and identification of novel species under the genus Muribaculum.</title>
        <authorList>
            <person name="Miyake S."/>
            <person name="Ding Y."/>
            <person name="Low A."/>
            <person name="Soh M."/>
            <person name="Seedorf H."/>
        </authorList>
    </citation>
    <scope>NUCLEOTIDE SEQUENCE [LARGE SCALE GENOMIC DNA]</scope>
    <source>
        <strain evidence="10 11">TLL-A3</strain>
    </source>
</reference>
<gene>
    <name evidence="10" type="ORF">EZ315_04785</name>
</gene>
<evidence type="ECO:0000256" key="7">
    <source>
        <dbReference type="ARBA" id="ARBA00023136"/>
    </source>
</evidence>
<evidence type="ECO:0000256" key="8">
    <source>
        <dbReference type="SAM" id="Phobius"/>
    </source>
</evidence>
<organism evidence="10 11">
    <name type="scientific">Duncaniella freteri</name>
    <dbReference type="NCBI Taxonomy" id="2530391"/>
    <lineage>
        <taxon>Bacteria</taxon>
        <taxon>Pseudomonadati</taxon>
        <taxon>Bacteroidota</taxon>
        <taxon>Bacteroidia</taxon>
        <taxon>Bacteroidales</taxon>
        <taxon>Muribaculaceae</taxon>
        <taxon>Duncaniella</taxon>
    </lineage>
</organism>
<dbReference type="GO" id="GO:0015297">
    <property type="term" value="F:antiporter activity"/>
    <property type="evidence" value="ECO:0007669"/>
    <property type="project" value="UniProtKB-KW"/>
</dbReference>
<feature type="transmembrane region" description="Helical" evidence="8">
    <location>
        <begin position="158"/>
        <end position="181"/>
    </location>
</feature>
<dbReference type="AlphaFoldDB" id="A0A4Z0V6U2"/>
<evidence type="ECO:0000256" key="1">
    <source>
        <dbReference type="ARBA" id="ARBA00004141"/>
    </source>
</evidence>
<dbReference type="Proteomes" id="UP000297635">
    <property type="component" value="Unassembled WGS sequence"/>
</dbReference>
<feature type="transmembrane region" description="Helical" evidence="8">
    <location>
        <begin position="43"/>
        <end position="61"/>
    </location>
</feature>
<dbReference type="EMBL" id="SJSA01000001">
    <property type="protein sequence ID" value="TGG40047.1"/>
    <property type="molecule type" value="Genomic_DNA"/>
</dbReference>
<dbReference type="PANTHER" id="PTHR43562:SF4">
    <property type="entry name" value="NA(+)_H(+) ANTIPORTER NHAS5"/>
    <property type="match status" value="1"/>
</dbReference>
<dbReference type="Gene3D" id="1.20.1530.20">
    <property type="match status" value="1"/>
</dbReference>
<feature type="transmembrane region" description="Helical" evidence="8">
    <location>
        <begin position="367"/>
        <end position="390"/>
    </location>
</feature>
<feature type="transmembrane region" description="Helical" evidence="8">
    <location>
        <begin position="342"/>
        <end position="361"/>
    </location>
</feature>
<comment type="caution">
    <text evidence="10">The sequence shown here is derived from an EMBL/GenBank/DDBJ whole genome shotgun (WGS) entry which is preliminary data.</text>
</comment>
<feature type="transmembrane region" description="Helical" evidence="8">
    <location>
        <begin position="226"/>
        <end position="243"/>
    </location>
</feature>
<dbReference type="InterPro" id="IPR038770">
    <property type="entry name" value="Na+/solute_symporter_sf"/>
</dbReference>
<dbReference type="InterPro" id="IPR006153">
    <property type="entry name" value="Cation/H_exchanger_TM"/>
</dbReference>
<feature type="transmembrane region" description="Helical" evidence="8">
    <location>
        <begin position="304"/>
        <end position="321"/>
    </location>
</feature>
<dbReference type="GO" id="GO:1902600">
    <property type="term" value="P:proton transmembrane transport"/>
    <property type="evidence" value="ECO:0007669"/>
    <property type="project" value="InterPro"/>
</dbReference>
<evidence type="ECO:0000256" key="2">
    <source>
        <dbReference type="ARBA" id="ARBA00022448"/>
    </source>
</evidence>
<feature type="transmembrane region" description="Helical" evidence="8">
    <location>
        <begin position="98"/>
        <end position="122"/>
    </location>
</feature>
<keyword evidence="11" id="KW-1185">Reference proteome</keyword>
<dbReference type="Pfam" id="PF00999">
    <property type="entry name" value="Na_H_Exchanger"/>
    <property type="match status" value="1"/>
</dbReference>
<proteinExistence type="predicted"/>
<accession>A0A4Z0V6U2</accession>
<keyword evidence="7 8" id="KW-0472">Membrane</keyword>
<feature type="transmembrane region" description="Helical" evidence="8">
    <location>
        <begin position="67"/>
        <end position="86"/>
    </location>
</feature>
<comment type="subcellular location">
    <subcellularLocation>
        <location evidence="1">Membrane</location>
        <topology evidence="1">Multi-pass membrane protein</topology>
    </subcellularLocation>
</comment>
<feature type="transmembrane region" description="Helical" evidence="8">
    <location>
        <begin position="280"/>
        <end position="298"/>
    </location>
</feature>
<keyword evidence="3" id="KW-0050">Antiport</keyword>
<dbReference type="SUPFAM" id="SSF52402">
    <property type="entry name" value="Adenine nucleotide alpha hydrolases-like"/>
    <property type="match status" value="1"/>
</dbReference>
<sequence>MISQIGPLLRMPAITEPVPIFLTVMAIILVTPLLLNRLKIPHVIGLIIAGIAVGPYGFALLDRDMSFEVFGQVGILYLMFLAGIEIDMYHLKKNLPKGLVFGAFTFFIPLILGAVAAIAILGMRLPEATLLASMFAAHTLLAYPIVARFGVTRSPAVIIAIAGTIVAVLGSLIVLAGVVGVVRDGSVSSLLRVLISLVVYCAVIYYVYPRLTRYFFKKYHDGIQQFIYIMVMVFFAAAVASWIGLEGVFGAFFAGLVLNSFIPGRSTLMGRLEFVGNAIFIPYFLIGVGMLIDVNVITHGWDTLYIAAVMSAVAMFTKWLAAMVTQRLFGLTPVDRSIMYQLTNAHTAVALAVVMIGYRMGLFGVEILNGTVVMILVTCSVSSVGTARAASKLKVQMLKQADEELSKDESSTRPRTLIAVSNPLTAPGIVDLALAMRFPDSSIPGDFYALHVRNDNSASARSISRNSLDVAERAAASVEVSLTPIERYDLNIITGVLNTMEERDITEVIIGLHRRNALLDTFLGDKIERLLQSTNRMLVITRCFNPLSTMRKMVVSLPKNAQFETGFRRWAQAIGNLGRHIGCKVEFWCEHSSIPMIRTVLSQAKIEIPMSFDNVESFDDFVVKSKDIDDDDLLVVVSSRRAAVSFESDMDAMPEFLHRYFSNTNLIVLYPSQFGTEAPMTMAETMATDMAATPSSIYLWAMHILRYLSGKGRK</sequence>
<evidence type="ECO:0000256" key="6">
    <source>
        <dbReference type="ARBA" id="ARBA00023065"/>
    </source>
</evidence>
<evidence type="ECO:0000313" key="11">
    <source>
        <dbReference type="Proteomes" id="UP000297635"/>
    </source>
</evidence>
<feature type="transmembrane region" description="Helical" evidence="8">
    <location>
        <begin position="128"/>
        <end position="146"/>
    </location>
</feature>
<keyword evidence="6" id="KW-0406">Ion transport</keyword>
<keyword evidence="2" id="KW-0813">Transport</keyword>
<feature type="domain" description="Cation/H+ exchanger transmembrane" evidence="9">
    <location>
        <begin position="26"/>
        <end position="387"/>
    </location>
</feature>
<evidence type="ECO:0000256" key="4">
    <source>
        <dbReference type="ARBA" id="ARBA00022692"/>
    </source>
</evidence>
<feature type="transmembrane region" description="Helical" evidence="8">
    <location>
        <begin position="187"/>
        <end position="206"/>
    </location>
</feature>
<evidence type="ECO:0000256" key="3">
    <source>
        <dbReference type="ARBA" id="ARBA00022449"/>
    </source>
</evidence>